<accession>A0A177E4G7</accession>
<proteinExistence type="predicted"/>
<evidence type="ECO:0000313" key="1">
    <source>
        <dbReference type="EMBL" id="OAG25879.1"/>
    </source>
</evidence>
<evidence type="ECO:0000313" key="2">
    <source>
        <dbReference type="Proteomes" id="UP000077248"/>
    </source>
</evidence>
<sequence length="123" mass="14120">MLLTRGYDVSCCSQTCVYFETTKSSLFISPLVPLPLLNLILTISLLPRLLTAFLSLYGTLPTFTCIRPRLRKCNTPFAYCDVVWAHLCCFETYHVVQKPRRQKHAWTNECPSNRLNSMSVTHC</sequence>
<dbReference type="KEGG" id="aalt:CC77DRAFT_9953"/>
<dbReference type="AlphaFoldDB" id="A0A177E4G7"/>
<keyword evidence="2" id="KW-1185">Reference proteome</keyword>
<dbReference type="EMBL" id="KV441469">
    <property type="protein sequence ID" value="OAG25879.1"/>
    <property type="molecule type" value="Genomic_DNA"/>
</dbReference>
<dbReference type="VEuPathDB" id="FungiDB:CC77DRAFT_9953"/>
<protein>
    <submittedName>
        <fullName evidence="1">Uncharacterized protein</fullName>
    </submittedName>
</protein>
<dbReference type="Proteomes" id="UP000077248">
    <property type="component" value="Unassembled WGS sequence"/>
</dbReference>
<gene>
    <name evidence="1" type="ORF">CC77DRAFT_9953</name>
</gene>
<dbReference type="GeneID" id="29122050"/>
<reference evidence="1 2" key="1">
    <citation type="submission" date="2016-05" db="EMBL/GenBank/DDBJ databases">
        <title>Comparative analysis of secretome profiles of manganese(II)-oxidizing ascomycete fungi.</title>
        <authorList>
            <consortium name="DOE Joint Genome Institute"/>
            <person name="Zeiner C.A."/>
            <person name="Purvine S.O."/>
            <person name="Zink E.M."/>
            <person name="Wu S."/>
            <person name="Pasa-Tolic L."/>
            <person name="Chaput D.L."/>
            <person name="Haridas S."/>
            <person name="Grigoriev I.V."/>
            <person name="Santelli C.M."/>
            <person name="Hansel C.M."/>
        </authorList>
    </citation>
    <scope>NUCLEOTIDE SEQUENCE [LARGE SCALE GENOMIC DNA]</scope>
    <source>
        <strain evidence="1 2">SRC1lrK2f</strain>
    </source>
</reference>
<organism evidence="1 2">
    <name type="scientific">Alternaria alternata</name>
    <name type="common">Alternaria rot fungus</name>
    <name type="synonym">Torula alternata</name>
    <dbReference type="NCBI Taxonomy" id="5599"/>
    <lineage>
        <taxon>Eukaryota</taxon>
        <taxon>Fungi</taxon>
        <taxon>Dikarya</taxon>
        <taxon>Ascomycota</taxon>
        <taxon>Pezizomycotina</taxon>
        <taxon>Dothideomycetes</taxon>
        <taxon>Pleosporomycetidae</taxon>
        <taxon>Pleosporales</taxon>
        <taxon>Pleosporineae</taxon>
        <taxon>Pleosporaceae</taxon>
        <taxon>Alternaria</taxon>
        <taxon>Alternaria sect. Alternaria</taxon>
        <taxon>Alternaria alternata complex</taxon>
    </lineage>
</organism>
<dbReference type="RefSeq" id="XP_018391300.1">
    <property type="nucleotide sequence ID" value="XM_018536456.1"/>
</dbReference>
<name>A0A177E4G7_ALTAL</name>